<keyword evidence="2" id="KW-1185">Reference proteome</keyword>
<dbReference type="STRING" id="28885.EI16_02740"/>
<proteinExistence type="predicted"/>
<name>A0A066ZSK8_HYDMR</name>
<dbReference type="Proteomes" id="UP000027341">
    <property type="component" value="Unassembled WGS sequence"/>
</dbReference>
<protein>
    <submittedName>
        <fullName evidence="1">Uncharacterized protein</fullName>
    </submittedName>
</protein>
<gene>
    <name evidence="1" type="ORF">EI16_02740</name>
</gene>
<organism evidence="1 2">
    <name type="scientific">Hydrogenovibrio marinus</name>
    <dbReference type="NCBI Taxonomy" id="28885"/>
    <lineage>
        <taxon>Bacteria</taxon>
        <taxon>Pseudomonadati</taxon>
        <taxon>Pseudomonadota</taxon>
        <taxon>Gammaproteobacteria</taxon>
        <taxon>Thiotrichales</taxon>
        <taxon>Piscirickettsiaceae</taxon>
        <taxon>Hydrogenovibrio</taxon>
    </lineage>
</organism>
<evidence type="ECO:0000313" key="2">
    <source>
        <dbReference type="Proteomes" id="UP000027341"/>
    </source>
</evidence>
<reference evidence="1 2" key="1">
    <citation type="submission" date="2014-04" db="EMBL/GenBank/DDBJ databases">
        <title>Draft genome sequence of Hydrogenovibrio marinus MH-110, a model organism for aerobic H2 metabolism.</title>
        <authorList>
            <person name="Cha H.J."/>
            <person name="Jo B.H."/>
            <person name="Hwang B.H."/>
        </authorList>
    </citation>
    <scope>NUCLEOTIDE SEQUENCE [LARGE SCALE GENOMIC DNA]</scope>
    <source>
        <strain evidence="1 2">MH-110</strain>
    </source>
</reference>
<accession>A0A066ZSK8</accession>
<dbReference type="RefSeq" id="WP_051622978.1">
    <property type="nucleotide sequence ID" value="NZ_AP020335.1"/>
</dbReference>
<dbReference type="AlphaFoldDB" id="A0A066ZSK8"/>
<evidence type="ECO:0000313" key="1">
    <source>
        <dbReference type="EMBL" id="KDN95239.1"/>
    </source>
</evidence>
<sequence>MELAPLGFMVALLVLALNAKASPKVKFHLSSADLHWIAERISFNETADKVENLTFWNPKESFPSFGIGHFIWLPKGVDVPFEETFPKMVRFVSQKNPPPDWLVELNPMQPPWSNREAFIREQNSSKMQMLRHWLLQTKDEQAAFILQRFQQTLNESIANLSLTDQWKVKETIELMSAHKVSAYALLDYFNFKGLGNNSKERYKGQGWGLLDVLLAMPSVTKQTRLEAFVTTAKTLLKDRANNAPTEKQRAIEQKWLTGWNHRLDAYLKLAKEHAIE</sequence>
<comment type="caution">
    <text evidence="1">The sequence shown here is derived from an EMBL/GenBank/DDBJ whole genome shotgun (WGS) entry which is preliminary data.</text>
</comment>
<dbReference type="EMBL" id="JMIU01000001">
    <property type="protein sequence ID" value="KDN95239.1"/>
    <property type="molecule type" value="Genomic_DNA"/>
</dbReference>